<feature type="compositionally biased region" description="Low complexity" evidence="7">
    <location>
        <begin position="26"/>
        <end position="36"/>
    </location>
</feature>
<feature type="compositionally biased region" description="Polar residues" evidence="7">
    <location>
        <begin position="1"/>
        <end position="12"/>
    </location>
</feature>
<comment type="subcellular location">
    <subcellularLocation>
        <location evidence="1">Membrane</location>
        <topology evidence="1">Multi-pass membrane protein</topology>
    </subcellularLocation>
</comment>
<dbReference type="InterPro" id="IPR044770">
    <property type="entry name" value="MFS_spinster-like"/>
</dbReference>
<dbReference type="VEuPathDB" id="ToxoDB:TGME49_316280"/>
<feature type="transmembrane region" description="Helical" evidence="8">
    <location>
        <begin position="263"/>
        <end position="285"/>
    </location>
</feature>
<evidence type="ECO:0000256" key="5">
    <source>
        <dbReference type="ARBA" id="ARBA00023136"/>
    </source>
</evidence>
<feature type="transmembrane region" description="Helical" evidence="8">
    <location>
        <begin position="305"/>
        <end position="331"/>
    </location>
</feature>
<evidence type="ECO:0000256" key="7">
    <source>
        <dbReference type="SAM" id="MobiDB-lite"/>
    </source>
</evidence>
<evidence type="ECO:0000256" key="4">
    <source>
        <dbReference type="ARBA" id="ARBA00022989"/>
    </source>
</evidence>
<evidence type="ECO:0000259" key="9">
    <source>
        <dbReference type="PROSITE" id="PS50850"/>
    </source>
</evidence>
<feature type="domain" description="Major facilitator superfamily (MFS) profile" evidence="9">
    <location>
        <begin position="62"/>
        <end position="488"/>
    </location>
</feature>
<feature type="transmembrane region" description="Helical" evidence="8">
    <location>
        <begin position="343"/>
        <end position="363"/>
    </location>
</feature>
<keyword evidence="11" id="KW-1185">Reference proteome</keyword>
<feature type="transmembrane region" description="Helical" evidence="8">
    <location>
        <begin position="408"/>
        <end position="441"/>
    </location>
</feature>
<keyword evidence="2" id="KW-0813">Transport</keyword>
<feature type="transmembrane region" description="Helical" evidence="8">
    <location>
        <begin position="461"/>
        <end position="484"/>
    </location>
</feature>
<dbReference type="Pfam" id="PF07690">
    <property type="entry name" value="MFS_1"/>
    <property type="match status" value="1"/>
</dbReference>
<evidence type="ECO:0000256" key="1">
    <source>
        <dbReference type="ARBA" id="ARBA00004141"/>
    </source>
</evidence>
<dbReference type="GO" id="GO:0016020">
    <property type="term" value="C:membrane"/>
    <property type="evidence" value="ECO:0007669"/>
    <property type="project" value="UniProtKB-SubCell"/>
</dbReference>
<sequence>MRSSSADESTSGAPLLGDQQDVENGAAAAEDPAQPAQRRKRFTCQELFWCPETGYQPGGRSAVLSTYTYAAVHGATDQLLPASFKSLEIDLRLSPVGLGTASSCSRIAHAIACPLWGLAIDCCGRRRMFASTALGWGLASALFFFVWMPWQVMPLMCFTGLFMAAMGPLSQKVLSEEVPADSRGTSFGTMHFFQSLGRIISLQAATSVSGLFILGAEGWRYAFAMCGLVSIVMAICLGLRVPDSAEQKRLQKSSGVKWFSPKELLYVLWNGSFWSMLLVGILNGIPRSALNFCTMWFQYCGITDWWSSFIVSASWIAAMFVAPFVGCLGDYASRLSRDHGRPLVAQISLILRSGLMAILLTCIPLQPSSFWIFLVLSVLIGFLAGWPGVGVNRPILSEIVKPQHRATVFALVSTCEGIGAALLGAPLVGFLSQTVFGYISVDHSHKLVALTDLQRQSNARALSRAMLCMTVGPWIANVLVYCILHKTYRKDRQLQTVFEDAPANAENRIDAAQQDVSCGDNRPQRYKMRTAEQR</sequence>
<evidence type="ECO:0000256" key="2">
    <source>
        <dbReference type="ARBA" id="ARBA00022448"/>
    </source>
</evidence>
<proteinExistence type="inferred from homology"/>
<protein>
    <submittedName>
        <fullName evidence="10">Transporter, major facilitator family protein</fullName>
    </submittedName>
</protein>
<organism evidence="10 11">
    <name type="scientific">Toxoplasma gondii</name>
    <dbReference type="NCBI Taxonomy" id="5811"/>
    <lineage>
        <taxon>Eukaryota</taxon>
        <taxon>Sar</taxon>
        <taxon>Alveolata</taxon>
        <taxon>Apicomplexa</taxon>
        <taxon>Conoidasida</taxon>
        <taxon>Coccidia</taxon>
        <taxon>Eucoccidiorida</taxon>
        <taxon>Eimeriorina</taxon>
        <taxon>Sarcocystidae</taxon>
        <taxon>Toxoplasma</taxon>
    </lineage>
</organism>
<evidence type="ECO:0000256" key="3">
    <source>
        <dbReference type="ARBA" id="ARBA00022692"/>
    </source>
</evidence>
<dbReference type="PANTHER" id="PTHR23505:SF52">
    <property type="entry name" value="MAJOR FACILITATOR SUPERFAMILY PROTEIN"/>
    <property type="match status" value="1"/>
</dbReference>
<dbReference type="Gene3D" id="1.20.1250.20">
    <property type="entry name" value="MFS general substrate transporter like domains"/>
    <property type="match status" value="2"/>
</dbReference>
<dbReference type="PROSITE" id="PS50850">
    <property type="entry name" value="MFS"/>
    <property type="match status" value="1"/>
</dbReference>
<dbReference type="AlphaFoldDB" id="A0A7J6JYY3"/>
<dbReference type="InterPro" id="IPR036259">
    <property type="entry name" value="MFS_trans_sf"/>
</dbReference>
<keyword evidence="3 8" id="KW-0812">Transmembrane</keyword>
<gene>
    <name evidence="10" type="ORF">TGRH88_055020</name>
</gene>
<name>A0A7J6JYY3_TOXGO</name>
<comment type="similarity">
    <text evidence="6">Belongs to the major facilitator superfamily. Spinster (TC 2.A.1.49) family.</text>
</comment>
<dbReference type="CDD" id="cd17325">
    <property type="entry name" value="MFS_MdtG_SLC18_like"/>
    <property type="match status" value="1"/>
</dbReference>
<evidence type="ECO:0000256" key="6">
    <source>
        <dbReference type="ARBA" id="ARBA00024338"/>
    </source>
</evidence>
<comment type="caution">
    <text evidence="10">The sequence shown here is derived from an EMBL/GenBank/DDBJ whole genome shotgun (WGS) entry which is preliminary data.</text>
</comment>
<evidence type="ECO:0000256" key="8">
    <source>
        <dbReference type="SAM" id="Phobius"/>
    </source>
</evidence>
<accession>A0A7J6JYY3</accession>
<dbReference type="PANTHER" id="PTHR23505">
    <property type="entry name" value="SPINSTER"/>
    <property type="match status" value="1"/>
</dbReference>
<dbReference type="EMBL" id="JAAUHK010000196">
    <property type="protein sequence ID" value="KAF4639730.1"/>
    <property type="molecule type" value="Genomic_DNA"/>
</dbReference>
<dbReference type="GO" id="GO:0022857">
    <property type="term" value="F:transmembrane transporter activity"/>
    <property type="evidence" value="ECO:0007669"/>
    <property type="project" value="InterPro"/>
</dbReference>
<feature type="transmembrane region" description="Helical" evidence="8">
    <location>
        <begin position="128"/>
        <end position="147"/>
    </location>
</feature>
<dbReference type="Proteomes" id="UP000557509">
    <property type="component" value="Unassembled WGS sequence"/>
</dbReference>
<feature type="region of interest" description="Disordered" evidence="7">
    <location>
        <begin position="1"/>
        <end position="38"/>
    </location>
</feature>
<feature type="transmembrane region" description="Helical" evidence="8">
    <location>
        <begin position="221"/>
        <end position="242"/>
    </location>
</feature>
<dbReference type="InterPro" id="IPR020846">
    <property type="entry name" value="MFS_dom"/>
</dbReference>
<evidence type="ECO:0000313" key="10">
    <source>
        <dbReference type="EMBL" id="KAF4639730.1"/>
    </source>
</evidence>
<keyword evidence="5 8" id="KW-0472">Membrane</keyword>
<dbReference type="SUPFAM" id="SSF103473">
    <property type="entry name" value="MFS general substrate transporter"/>
    <property type="match status" value="1"/>
</dbReference>
<keyword evidence="4 8" id="KW-1133">Transmembrane helix</keyword>
<evidence type="ECO:0000313" key="11">
    <source>
        <dbReference type="Proteomes" id="UP000557509"/>
    </source>
</evidence>
<reference evidence="10 11" key="1">
    <citation type="submission" date="2020-03" db="EMBL/GenBank/DDBJ databases">
        <title>Genome sequence of Toxoplasma gondii RH-88 strain.</title>
        <authorList>
            <person name="Lorenzi H.A."/>
            <person name="Venepally P."/>
            <person name="Rozenberg A."/>
            <person name="Sibley D."/>
        </authorList>
    </citation>
    <scope>NUCLEOTIDE SEQUENCE [LARGE SCALE GENOMIC DNA]</scope>
    <source>
        <strain evidence="10 11">RH-88</strain>
    </source>
</reference>
<dbReference type="InterPro" id="IPR011701">
    <property type="entry name" value="MFS"/>
</dbReference>
<feature type="transmembrane region" description="Helical" evidence="8">
    <location>
        <begin position="369"/>
        <end position="387"/>
    </location>
</feature>